<dbReference type="SUPFAM" id="SSF46785">
    <property type="entry name" value="Winged helix' DNA-binding domain"/>
    <property type="match status" value="1"/>
</dbReference>
<evidence type="ECO:0000256" key="2">
    <source>
        <dbReference type="ARBA" id="ARBA00009437"/>
    </source>
</evidence>
<evidence type="ECO:0000256" key="5">
    <source>
        <dbReference type="ARBA" id="ARBA00023163"/>
    </source>
</evidence>
<evidence type="ECO:0000313" key="7">
    <source>
        <dbReference type="EMBL" id="MBR1135571.1"/>
    </source>
</evidence>
<evidence type="ECO:0000256" key="4">
    <source>
        <dbReference type="ARBA" id="ARBA00023125"/>
    </source>
</evidence>
<protein>
    <submittedName>
        <fullName evidence="7">LysR family transcriptional regulator</fullName>
    </submittedName>
</protein>
<dbReference type="InterPro" id="IPR037424">
    <property type="entry name" value="NocR_PBP2"/>
</dbReference>
<proteinExistence type="inferred from homology"/>
<dbReference type="SUPFAM" id="SSF53850">
    <property type="entry name" value="Periplasmic binding protein-like II"/>
    <property type="match status" value="1"/>
</dbReference>
<accession>A0ABS5G4H2</accession>
<evidence type="ECO:0000259" key="6">
    <source>
        <dbReference type="PROSITE" id="PS50931"/>
    </source>
</evidence>
<dbReference type="CDD" id="cd08415">
    <property type="entry name" value="PBP2_LysR_opines_like"/>
    <property type="match status" value="1"/>
</dbReference>
<evidence type="ECO:0000256" key="1">
    <source>
        <dbReference type="ARBA" id="ARBA00003502"/>
    </source>
</evidence>
<keyword evidence="4" id="KW-0238">DNA-binding</keyword>
<comment type="caution">
    <text evidence="7">The sequence shown here is derived from an EMBL/GenBank/DDBJ whole genome shotgun (WGS) entry which is preliminary data.</text>
</comment>
<dbReference type="Proteomes" id="UP001314635">
    <property type="component" value="Unassembled WGS sequence"/>
</dbReference>
<dbReference type="Pfam" id="PF03466">
    <property type="entry name" value="LysR_substrate"/>
    <property type="match status" value="1"/>
</dbReference>
<dbReference type="InterPro" id="IPR036388">
    <property type="entry name" value="WH-like_DNA-bd_sf"/>
</dbReference>
<keyword evidence="5" id="KW-0804">Transcription</keyword>
<dbReference type="Gene3D" id="3.40.190.290">
    <property type="match status" value="1"/>
</dbReference>
<dbReference type="RefSeq" id="WP_012042311.1">
    <property type="nucleotide sequence ID" value="NZ_JABFDP010000002.1"/>
</dbReference>
<dbReference type="Pfam" id="PF00126">
    <property type="entry name" value="HTH_1"/>
    <property type="match status" value="1"/>
</dbReference>
<comment type="similarity">
    <text evidence="2">Belongs to the LysR transcriptional regulatory family.</text>
</comment>
<dbReference type="InterPro" id="IPR000847">
    <property type="entry name" value="LysR_HTH_N"/>
</dbReference>
<reference evidence="8" key="1">
    <citation type="journal article" date="2021" name="ISME J.">
        <title>Evolutionary origin and ecological implication of a unique nif island in free-living Bradyrhizobium lineages.</title>
        <authorList>
            <person name="Tao J."/>
        </authorList>
    </citation>
    <scope>NUCLEOTIDE SEQUENCE [LARGE SCALE GENOMIC DNA]</scope>
    <source>
        <strain evidence="8">SZCCT0094</strain>
    </source>
</reference>
<dbReference type="PRINTS" id="PR00039">
    <property type="entry name" value="HTHLYSR"/>
</dbReference>
<dbReference type="PROSITE" id="PS50931">
    <property type="entry name" value="HTH_LYSR"/>
    <property type="match status" value="1"/>
</dbReference>
<feature type="domain" description="HTH lysR-type" evidence="6">
    <location>
        <begin position="1"/>
        <end position="58"/>
    </location>
</feature>
<gene>
    <name evidence="7" type="ORF">JQ619_07330</name>
</gene>
<evidence type="ECO:0000313" key="8">
    <source>
        <dbReference type="Proteomes" id="UP001314635"/>
    </source>
</evidence>
<evidence type="ECO:0000256" key="3">
    <source>
        <dbReference type="ARBA" id="ARBA00023015"/>
    </source>
</evidence>
<keyword evidence="8" id="KW-1185">Reference proteome</keyword>
<name>A0ABS5G4H2_9BRAD</name>
<dbReference type="PANTHER" id="PTHR30427:SF1">
    <property type="entry name" value="TRANSCRIPTIONAL ACTIVATOR PROTEIN LYSR"/>
    <property type="match status" value="1"/>
</dbReference>
<keyword evidence="3" id="KW-0805">Transcription regulation</keyword>
<dbReference type="InterPro" id="IPR005119">
    <property type="entry name" value="LysR_subst-bd"/>
</dbReference>
<dbReference type="EMBL" id="JAFCLK010000006">
    <property type="protein sequence ID" value="MBR1135571.1"/>
    <property type="molecule type" value="Genomic_DNA"/>
</dbReference>
<sequence length="329" mass="35741">MNLRQLEILRAVIRHHTTVAAAEELALSQPAISNALKAMEAQAGFTLFERVNNRLFPTPEAMTLYEESEAIFALHARLENRVRDLREQKTGHLSIVATPPLAYSIIPPTLSGFLRRRPQTRMFFDVRRYEGVVEGVLGSVAELGFALGLSDHPGIAHEVVHTGEMVCVMPPQHSLAERDVISARDLAGLPLIGLERGTRLGEAVRDSFREADAEFQPTVEVRYCNTACVLAATGVGVAVVDPFSPRQGGHDLVVRPFTPSTKVSAYVLWSEARPLSNLAKTFRNEVRNAASRTLTGQVDAIGPAARLRETAPSPLAGKGIAVPSTRSVG</sequence>
<organism evidence="7 8">
    <name type="scientific">Bradyrhizobium denitrificans</name>
    <dbReference type="NCBI Taxonomy" id="2734912"/>
    <lineage>
        <taxon>Bacteria</taxon>
        <taxon>Pseudomonadati</taxon>
        <taxon>Pseudomonadota</taxon>
        <taxon>Alphaproteobacteria</taxon>
        <taxon>Hyphomicrobiales</taxon>
        <taxon>Nitrobacteraceae</taxon>
        <taxon>Bradyrhizobium</taxon>
    </lineage>
</organism>
<dbReference type="Gene3D" id="1.10.10.10">
    <property type="entry name" value="Winged helix-like DNA-binding domain superfamily/Winged helix DNA-binding domain"/>
    <property type="match status" value="1"/>
</dbReference>
<dbReference type="InterPro" id="IPR036390">
    <property type="entry name" value="WH_DNA-bd_sf"/>
</dbReference>
<comment type="function">
    <text evidence="1">NodD regulates the expression of the nodABCFE genes which encode other nodulation proteins. NodD is also a negative regulator of its own expression. Binds flavonoids as inducers.</text>
</comment>
<dbReference type="PANTHER" id="PTHR30427">
    <property type="entry name" value="TRANSCRIPTIONAL ACTIVATOR PROTEIN LYSR"/>
    <property type="match status" value="1"/>
</dbReference>